<evidence type="ECO:0000256" key="3">
    <source>
        <dbReference type="SAM" id="MobiDB-lite"/>
    </source>
</evidence>
<evidence type="ECO:0000256" key="1">
    <source>
        <dbReference type="ARBA" id="ARBA00022448"/>
    </source>
</evidence>
<dbReference type="PANTHER" id="PTHR24221:SF402">
    <property type="entry name" value="IRON-SULFUR CLUSTERS TRANSPORTER ABCB7, MITOCHONDRIAL"/>
    <property type="match status" value="1"/>
</dbReference>
<evidence type="ECO:0000313" key="5">
    <source>
        <dbReference type="Proteomes" id="UP000565441"/>
    </source>
</evidence>
<comment type="caution">
    <text evidence="4">The sequence shown here is derived from an EMBL/GenBank/DDBJ whole genome shotgun (WGS) entry which is preliminary data.</text>
</comment>
<keyword evidence="2" id="KW-1278">Translocase</keyword>
<evidence type="ECO:0000313" key="4">
    <source>
        <dbReference type="EMBL" id="KAF5370437.1"/>
    </source>
</evidence>
<feature type="compositionally biased region" description="Basic and acidic residues" evidence="3">
    <location>
        <begin position="55"/>
        <end position="68"/>
    </location>
</feature>
<dbReference type="GO" id="GO:0005743">
    <property type="term" value="C:mitochondrial inner membrane"/>
    <property type="evidence" value="ECO:0007669"/>
    <property type="project" value="TreeGrafter"/>
</dbReference>
<keyword evidence="5" id="KW-1185">Reference proteome</keyword>
<dbReference type="InterPro" id="IPR027417">
    <property type="entry name" value="P-loop_NTPase"/>
</dbReference>
<sequence length="224" mass="24405">MEIRDVLLLSPRVPATPLMYSLDGRFTYTLLTQRLTAAQGVINAVAATQLLGYDKSRDEAKPPGHGDVVEENPPPADLAVATIVNASSRRSVRFENVTVGYHADRPIFRNLSFTVPAGKEVAISVLPGAESLPSSAFSAKPRLHRRPKPFTTSRWTASTTASASPLFYSDILHDIKYGRLGATDEEVREAAWKANVHNTVMGLRRIMIVQAFRTFSAGAPDSDA</sequence>
<evidence type="ECO:0000256" key="2">
    <source>
        <dbReference type="ARBA" id="ARBA00022967"/>
    </source>
</evidence>
<reference evidence="4 5" key="1">
    <citation type="journal article" date="2020" name="ISME J.">
        <title>Uncovering the hidden diversity of litter-decomposition mechanisms in mushroom-forming fungi.</title>
        <authorList>
            <person name="Floudas D."/>
            <person name="Bentzer J."/>
            <person name="Ahren D."/>
            <person name="Johansson T."/>
            <person name="Persson P."/>
            <person name="Tunlid A."/>
        </authorList>
    </citation>
    <scope>NUCLEOTIDE SEQUENCE [LARGE SCALE GENOMIC DNA]</scope>
    <source>
        <strain evidence="4 5">CBS 661.87</strain>
    </source>
</reference>
<dbReference type="OrthoDB" id="6500128at2759"/>
<dbReference type="GO" id="GO:0006879">
    <property type="term" value="P:intracellular iron ion homeostasis"/>
    <property type="evidence" value="ECO:0007669"/>
    <property type="project" value="TreeGrafter"/>
</dbReference>
<name>A0A8H5GSR1_9AGAR</name>
<proteinExistence type="predicted"/>
<dbReference type="PANTHER" id="PTHR24221">
    <property type="entry name" value="ATP-BINDING CASSETTE SUB-FAMILY B"/>
    <property type="match status" value="1"/>
</dbReference>
<organism evidence="4 5">
    <name type="scientific">Tricholomella constricta</name>
    <dbReference type="NCBI Taxonomy" id="117010"/>
    <lineage>
        <taxon>Eukaryota</taxon>
        <taxon>Fungi</taxon>
        <taxon>Dikarya</taxon>
        <taxon>Basidiomycota</taxon>
        <taxon>Agaricomycotina</taxon>
        <taxon>Agaricomycetes</taxon>
        <taxon>Agaricomycetidae</taxon>
        <taxon>Agaricales</taxon>
        <taxon>Tricholomatineae</taxon>
        <taxon>Lyophyllaceae</taxon>
        <taxon>Tricholomella</taxon>
    </lineage>
</organism>
<dbReference type="SUPFAM" id="SSF52540">
    <property type="entry name" value="P-loop containing nucleoside triphosphate hydrolases"/>
    <property type="match status" value="1"/>
</dbReference>
<dbReference type="Proteomes" id="UP000565441">
    <property type="component" value="Unassembled WGS sequence"/>
</dbReference>
<protein>
    <submittedName>
        <fullName evidence="4">Uncharacterized protein</fullName>
    </submittedName>
</protein>
<feature type="region of interest" description="Disordered" evidence="3">
    <location>
        <begin position="55"/>
        <end position="74"/>
    </location>
</feature>
<gene>
    <name evidence="4" type="ORF">D9615_009717</name>
</gene>
<dbReference type="InterPro" id="IPR039421">
    <property type="entry name" value="Type_1_exporter"/>
</dbReference>
<dbReference type="AlphaFoldDB" id="A0A8H5GSR1"/>
<accession>A0A8H5GSR1</accession>
<dbReference type="EMBL" id="JAACJP010000052">
    <property type="protein sequence ID" value="KAF5370437.1"/>
    <property type="molecule type" value="Genomic_DNA"/>
</dbReference>
<keyword evidence="1" id="KW-0813">Transport</keyword>
<dbReference type="GO" id="GO:0042626">
    <property type="term" value="F:ATPase-coupled transmembrane transporter activity"/>
    <property type="evidence" value="ECO:0007669"/>
    <property type="project" value="TreeGrafter"/>
</dbReference>